<dbReference type="KEGG" id="kphy:AOZ06_12950"/>
<evidence type="ECO:0000313" key="2">
    <source>
        <dbReference type="EMBL" id="ALG07695.1"/>
    </source>
</evidence>
<accession>A0A0N7F356</accession>
<dbReference type="EMBL" id="CP012752">
    <property type="protein sequence ID" value="ALG07639.1"/>
    <property type="molecule type" value="Genomic_DNA"/>
</dbReference>
<evidence type="ECO:0000313" key="1">
    <source>
        <dbReference type="EMBL" id="ALG07639.1"/>
    </source>
</evidence>
<evidence type="ECO:0000313" key="3">
    <source>
        <dbReference type="Proteomes" id="UP000063699"/>
    </source>
</evidence>
<keyword evidence="3" id="KW-1185">Reference proteome</keyword>
<dbReference type="KEGG" id="kphy:AOZ06_12630"/>
<gene>
    <name evidence="1" type="ORF">AOZ06_12630</name>
    <name evidence="2" type="ORF">AOZ06_12950</name>
</gene>
<name>A0A0N7F356_9PSEU</name>
<dbReference type="EMBL" id="CP012752">
    <property type="protein sequence ID" value="ALG07695.1"/>
    <property type="molecule type" value="Genomic_DNA"/>
</dbReference>
<sequence length="434" mass="47771">MQTTTSRPASGNSAPADIAAELSPQHRAAILTAQSHPEFMLTAHGNTLRALERKGLCTGVFSCIDGSVANLTELGNAVFANLLAEVTKQPETPHQGADEPLFGLRVTDQVDHDAGALFGVEADMPTDEQPVETPAATSEHFAKYVQASESRTIGNWLDAITSDIRSNPAEHDTERNRQDVAYVMNVLHGRALALNEQRAERVRALPARNRDLPVLTIQELNRTYTDLVERLADYSGIHEERLRERLVAVMDELHGRALAEERRRQTVRNVLARQDDITLSRELGAQTDRPTWQRREILNALHTRALREQPKPRRNATITDNARAVADFIDTHHDLGEVCSLDSQAMGAPLVKMQLGSRNQRHAAATLLAWFYRLDNANVTRTVYKGSVHVEVTGNVDGVPVAVFTGFAPAAASAALKNQPTVHTLRAMQIAGVR</sequence>
<proteinExistence type="predicted"/>
<organism evidence="2 3">
    <name type="scientific">Kibdelosporangium phytohabitans</name>
    <dbReference type="NCBI Taxonomy" id="860235"/>
    <lineage>
        <taxon>Bacteria</taxon>
        <taxon>Bacillati</taxon>
        <taxon>Actinomycetota</taxon>
        <taxon>Actinomycetes</taxon>
        <taxon>Pseudonocardiales</taxon>
        <taxon>Pseudonocardiaceae</taxon>
        <taxon>Kibdelosporangium</taxon>
    </lineage>
</organism>
<dbReference type="RefSeq" id="WP_054289605.1">
    <property type="nucleotide sequence ID" value="NZ_CP012752.1"/>
</dbReference>
<protein>
    <submittedName>
        <fullName evidence="2">Uncharacterized protein</fullName>
    </submittedName>
</protein>
<dbReference type="AlphaFoldDB" id="A0A0N7F356"/>
<dbReference type="STRING" id="860235.AOZ06_12630"/>
<dbReference type="Proteomes" id="UP000063699">
    <property type="component" value="Chromosome"/>
</dbReference>
<reference evidence="2 3" key="1">
    <citation type="submission" date="2015-07" db="EMBL/GenBank/DDBJ databases">
        <title>Genome sequencing of Kibdelosporangium phytohabitans.</title>
        <authorList>
            <person name="Qin S."/>
            <person name="Xing K."/>
        </authorList>
    </citation>
    <scope>NUCLEOTIDE SEQUENCE [LARGE SCALE GENOMIC DNA]</scope>
    <source>
        <strain evidence="2 3">KLBMP1111</strain>
    </source>
</reference>